<keyword evidence="3" id="KW-0862">Zinc</keyword>
<evidence type="ECO:0000313" key="6">
    <source>
        <dbReference type="EMBL" id="MCI12106.1"/>
    </source>
</evidence>
<dbReference type="InterPro" id="IPR011011">
    <property type="entry name" value="Znf_FYVE_PHD"/>
</dbReference>
<protein>
    <submittedName>
        <fullName evidence="6">Methyl-CpG-binding domain-containing protein 9-like</fullName>
    </submittedName>
</protein>
<evidence type="ECO:0000256" key="4">
    <source>
        <dbReference type="PROSITE-ProRule" id="PRU00146"/>
    </source>
</evidence>
<dbReference type="EMBL" id="LXQA010082789">
    <property type="protein sequence ID" value="MCI12106.1"/>
    <property type="molecule type" value="Genomic_DNA"/>
</dbReference>
<dbReference type="PANTHER" id="PTHR47162">
    <property type="entry name" value="OS02G0192300 PROTEIN"/>
    <property type="match status" value="1"/>
</dbReference>
<dbReference type="InterPro" id="IPR001965">
    <property type="entry name" value="Znf_PHD"/>
</dbReference>
<organism evidence="6 7">
    <name type="scientific">Trifolium medium</name>
    <dbReference type="NCBI Taxonomy" id="97028"/>
    <lineage>
        <taxon>Eukaryota</taxon>
        <taxon>Viridiplantae</taxon>
        <taxon>Streptophyta</taxon>
        <taxon>Embryophyta</taxon>
        <taxon>Tracheophyta</taxon>
        <taxon>Spermatophyta</taxon>
        <taxon>Magnoliopsida</taxon>
        <taxon>eudicotyledons</taxon>
        <taxon>Gunneridae</taxon>
        <taxon>Pentapetalae</taxon>
        <taxon>rosids</taxon>
        <taxon>fabids</taxon>
        <taxon>Fabales</taxon>
        <taxon>Fabaceae</taxon>
        <taxon>Papilionoideae</taxon>
        <taxon>50 kb inversion clade</taxon>
        <taxon>NPAAA clade</taxon>
        <taxon>Hologalegina</taxon>
        <taxon>IRL clade</taxon>
        <taxon>Trifolieae</taxon>
        <taxon>Trifolium</taxon>
    </lineage>
</organism>
<evidence type="ECO:0000256" key="1">
    <source>
        <dbReference type="ARBA" id="ARBA00022723"/>
    </source>
</evidence>
<proteinExistence type="predicted"/>
<dbReference type="PROSITE" id="PS01359">
    <property type="entry name" value="ZF_PHD_1"/>
    <property type="match status" value="1"/>
</dbReference>
<evidence type="ECO:0000256" key="3">
    <source>
        <dbReference type="ARBA" id="ARBA00022833"/>
    </source>
</evidence>
<keyword evidence="7" id="KW-1185">Reference proteome</keyword>
<evidence type="ECO:0000259" key="5">
    <source>
        <dbReference type="PROSITE" id="PS50016"/>
    </source>
</evidence>
<feature type="non-terminal residue" evidence="6">
    <location>
        <position position="181"/>
    </location>
</feature>
<dbReference type="Pfam" id="PF00628">
    <property type="entry name" value="PHD"/>
    <property type="match status" value="1"/>
</dbReference>
<dbReference type="SUPFAM" id="SSF57903">
    <property type="entry name" value="FYVE/PHD zinc finger"/>
    <property type="match status" value="1"/>
</dbReference>
<dbReference type="InterPro" id="IPR019786">
    <property type="entry name" value="Zinc_finger_PHD-type_CS"/>
</dbReference>
<dbReference type="InterPro" id="IPR013083">
    <property type="entry name" value="Znf_RING/FYVE/PHD"/>
</dbReference>
<reference evidence="6 7" key="1">
    <citation type="journal article" date="2018" name="Front. Plant Sci.">
        <title>Red Clover (Trifolium pratense) and Zigzag Clover (T. medium) - A Picture of Genomic Similarities and Differences.</title>
        <authorList>
            <person name="Dluhosova J."/>
            <person name="Istvanek J."/>
            <person name="Nedelnik J."/>
            <person name="Repkova J."/>
        </authorList>
    </citation>
    <scope>NUCLEOTIDE SEQUENCE [LARGE SCALE GENOMIC DNA]</scope>
    <source>
        <strain evidence="7">cv. 10/8</strain>
        <tissue evidence="6">Leaf</tissue>
    </source>
</reference>
<keyword evidence="1" id="KW-0479">Metal-binding</keyword>
<evidence type="ECO:0000313" key="7">
    <source>
        <dbReference type="Proteomes" id="UP000265520"/>
    </source>
</evidence>
<dbReference type="AlphaFoldDB" id="A0A392PLC6"/>
<dbReference type="Proteomes" id="UP000265520">
    <property type="component" value="Unassembled WGS sequence"/>
</dbReference>
<dbReference type="PANTHER" id="PTHR47162:SF8">
    <property type="entry name" value="METHYL-CPG-BINDING DOMAIN-CONTAINING PROTEIN 9"/>
    <property type="match status" value="1"/>
</dbReference>
<feature type="domain" description="PHD-type" evidence="5">
    <location>
        <begin position="78"/>
        <end position="128"/>
    </location>
</feature>
<dbReference type="GO" id="GO:0008270">
    <property type="term" value="F:zinc ion binding"/>
    <property type="evidence" value="ECO:0007669"/>
    <property type="project" value="UniProtKB-KW"/>
</dbReference>
<keyword evidence="2 4" id="KW-0863">Zinc-finger</keyword>
<dbReference type="Gene3D" id="3.30.40.10">
    <property type="entry name" value="Zinc/RING finger domain, C3HC4 (zinc finger)"/>
    <property type="match status" value="1"/>
</dbReference>
<dbReference type="PROSITE" id="PS50016">
    <property type="entry name" value="ZF_PHD_2"/>
    <property type="match status" value="1"/>
</dbReference>
<dbReference type="CDD" id="cd15519">
    <property type="entry name" value="PHD1_Lid2p_like"/>
    <property type="match status" value="1"/>
</dbReference>
<accession>A0A392PLC6</accession>
<comment type="caution">
    <text evidence="6">The sequence shown here is derived from an EMBL/GenBank/DDBJ whole genome shotgun (WGS) entry which is preliminary data.</text>
</comment>
<dbReference type="SMART" id="SM00249">
    <property type="entry name" value="PHD"/>
    <property type="match status" value="1"/>
</dbReference>
<dbReference type="InterPro" id="IPR019787">
    <property type="entry name" value="Znf_PHD-finger"/>
</dbReference>
<sequence length="181" mass="20612">MLQLWSNVRVAFGDQPDLVELSEKLSQNFEFLYNKEVVTYVEKFTDYAKAGCISDQMKKDINDFIASTSQIPKAPWDEGVCKVCGIDRDDDSVLLCDKCDAEYHKYCLNPPLARIPEGNWYCPSCNGGKHATQDVTERAQITGKRSSKKFQGEINCLYLEALTHLSAVIEEKEYWEYSVGE</sequence>
<evidence type="ECO:0000256" key="2">
    <source>
        <dbReference type="ARBA" id="ARBA00022771"/>
    </source>
</evidence>
<name>A0A392PLC6_9FABA</name>